<dbReference type="CDD" id="cd18791">
    <property type="entry name" value="SF2_C_RHA"/>
    <property type="match status" value="1"/>
</dbReference>
<dbReference type="SMART" id="SM00847">
    <property type="entry name" value="HA2"/>
    <property type="match status" value="1"/>
</dbReference>
<reference evidence="8 9" key="1">
    <citation type="submission" date="2017-07" db="EMBL/GenBank/DDBJ databases">
        <title>Tamlnaduibacter salinus (Mi-7) genome sequencing.</title>
        <authorList>
            <person name="Verma A."/>
            <person name="Krishnamurthi S."/>
        </authorList>
    </citation>
    <scope>NUCLEOTIDE SEQUENCE [LARGE SCALE GENOMIC DNA]</scope>
    <source>
        <strain evidence="8 9">Mi-7</strain>
    </source>
</reference>
<sequence>MLPIDDVLPELLATFEDRTTALLQAPPGAGKTTRVPLALLSAGWRGEGRILMLEPRRLAARSAARFMAHQLGESPGETVGYRTRLDTRVSARTRIEVVTEGILTRLIQSDPALEGYAAVLFDEFHERSLQADLGLALVRESQQALRDDLRLLVMSATLDTEPLAQLLGGAPVITSEGRAFPVDVFYRPAPRQRSLPDHVAATVSDALSEQAGSVLVFLPGAGEIRRVARALDGAVPEDVQVMPLYGSLKAAQQDAAIAPATSGTRKVVLATAIAETSLTIEGIRVVVDAGLSRRARFDPNSGMTRLTTDRLSRSSAEQRRGRAGRVEPGVCYRLWSETEHQRLAGQAPPEIAEADLAALVLELAGWGARSPDDLDWLDPPPEAHWRQARDLLQWLDLVDKDGGVTEAGRQALVLGVHPRLAHMVLRGREWGYPVTAARLAALLGERDPLGPGAGADLDHRLRAMTGEYETRADLKPIRHATARLMRRGDQDIDDRMPVGRLLSQAYPDRVAHRRPGDASRYRLSNGRGARLRDDDPMGRETWLVAAELDGQAREALIYRAAAIDRPTLDEALASHIRTSDEVGWDDRKGTVVARRVTRLGALVLEETSLPTPGPERVAEGLLDAVRQKGLAALPWTDAARQWQARVQTLATVWPDDWPDVGDATLLASLPEWLGPFLAGVGDWQGVQRLNLIDALTSCLPWDRQSALSRLAPERLTIPTGQSVRLDYTGEQGPVLATKLQTVFGWTDTPTIADGRLPVVLHLLSPAGRPLAVTSDLSSFWRQAYPEVRKDMRGRYPKHPWPEDPFTAEPAMGTKKSGR</sequence>
<evidence type="ECO:0000259" key="7">
    <source>
        <dbReference type="PROSITE" id="PS51194"/>
    </source>
</evidence>
<keyword evidence="4" id="KW-0067">ATP-binding</keyword>
<feature type="region of interest" description="Disordered" evidence="5">
    <location>
        <begin position="792"/>
        <end position="818"/>
    </location>
</feature>
<dbReference type="Pfam" id="PF00271">
    <property type="entry name" value="Helicase_C"/>
    <property type="match status" value="1"/>
</dbReference>
<dbReference type="SMART" id="SM00490">
    <property type="entry name" value="HELICc"/>
    <property type="match status" value="1"/>
</dbReference>
<dbReference type="InterPro" id="IPR011545">
    <property type="entry name" value="DEAD/DEAH_box_helicase_dom"/>
</dbReference>
<dbReference type="Gene3D" id="1.20.120.1080">
    <property type="match status" value="1"/>
</dbReference>
<organism evidence="8 9">
    <name type="scientific">Tamilnaduibacter salinus</name>
    <dbReference type="NCBI Taxonomy" id="1484056"/>
    <lineage>
        <taxon>Bacteria</taxon>
        <taxon>Pseudomonadati</taxon>
        <taxon>Pseudomonadota</taxon>
        <taxon>Gammaproteobacteria</taxon>
        <taxon>Pseudomonadales</taxon>
        <taxon>Marinobacteraceae</taxon>
        <taxon>Tamilnaduibacter</taxon>
    </lineage>
</organism>
<dbReference type="PROSITE" id="PS51192">
    <property type="entry name" value="HELICASE_ATP_BIND_1"/>
    <property type="match status" value="1"/>
</dbReference>
<dbReference type="InterPro" id="IPR056329">
    <property type="entry name" value="CON_HrpB"/>
</dbReference>
<dbReference type="GO" id="GO:0016787">
    <property type="term" value="F:hydrolase activity"/>
    <property type="evidence" value="ECO:0007669"/>
    <property type="project" value="UniProtKB-KW"/>
</dbReference>
<dbReference type="InterPro" id="IPR049614">
    <property type="entry name" value="HrpB_DEXH"/>
</dbReference>
<comment type="caution">
    <text evidence="8">The sequence shown here is derived from an EMBL/GenBank/DDBJ whole genome shotgun (WGS) entry which is preliminary data.</text>
</comment>
<dbReference type="InterPro" id="IPR010225">
    <property type="entry name" value="HrpB"/>
</dbReference>
<dbReference type="InterPro" id="IPR001650">
    <property type="entry name" value="Helicase_C-like"/>
</dbReference>
<evidence type="ECO:0000256" key="3">
    <source>
        <dbReference type="ARBA" id="ARBA00022806"/>
    </source>
</evidence>
<dbReference type="Pfam" id="PF08482">
    <property type="entry name" value="HrpB_C"/>
    <property type="match status" value="1"/>
</dbReference>
<dbReference type="NCBIfam" id="TIGR01970">
    <property type="entry name" value="DEAH_box_HrpB"/>
    <property type="match status" value="1"/>
</dbReference>
<evidence type="ECO:0000256" key="1">
    <source>
        <dbReference type="ARBA" id="ARBA00022741"/>
    </source>
</evidence>
<dbReference type="InterPro" id="IPR027417">
    <property type="entry name" value="P-loop_NTPase"/>
</dbReference>
<dbReference type="RefSeq" id="WP_095611196.1">
    <property type="nucleotide sequence ID" value="NZ_NMPM01000049.1"/>
</dbReference>
<protein>
    <submittedName>
        <fullName evidence="8">ATP-dependent helicase HrpB</fullName>
    </submittedName>
</protein>
<dbReference type="PANTHER" id="PTHR43519">
    <property type="entry name" value="ATP-DEPENDENT RNA HELICASE HRPB"/>
    <property type="match status" value="1"/>
</dbReference>
<dbReference type="PANTHER" id="PTHR43519:SF1">
    <property type="entry name" value="ATP-DEPENDENT RNA HELICASE HRPB"/>
    <property type="match status" value="1"/>
</dbReference>
<dbReference type="Gene3D" id="3.40.50.300">
    <property type="entry name" value="P-loop containing nucleotide triphosphate hydrolases"/>
    <property type="match status" value="2"/>
</dbReference>
<keyword evidence="3 8" id="KW-0347">Helicase</keyword>
<evidence type="ECO:0000313" key="9">
    <source>
        <dbReference type="Proteomes" id="UP000218332"/>
    </source>
</evidence>
<proteinExistence type="predicted"/>
<feature type="domain" description="Helicase ATP-binding" evidence="6">
    <location>
        <begin position="12"/>
        <end position="176"/>
    </location>
</feature>
<dbReference type="GO" id="GO:0005524">
    <property type="term" value="F:ATP binding"/>
    <property type="evidence" value="ECO:0007669"/>
    <property type="project" value="UniProtKB-KW"/>
</dbReference>
<keyword evidence="9" id="KW-1185">Reference proteome</keyword>
<evidence type="ECO:0000259" key="6">
    <source>
        <dbReference type="PROSITE" id="PS51192"/>
    </source>
</evidence>
<keyword evidence="2" id="KW-0378">Hydrolase</keyword>
<keyword evidence="1" id="KW-0547">Nucleotide-binding</keyword>
<dbReference type="FunFam" id="3.40.50.300:FF:002125">
    <property type="entry name" value="ATP-dependent helicase HrpB"/>
    <property type="match status" value="1"/>
</dbReference>
<feature type="region of interest" description="Disordered" evidence="5">
    <location>
        <begin position="510"/>
        <end position="535"/>
    </location>
</feature>
<dbReference type="GO" id="GO:0004386">
    <property type="term" value="F:helicase activity"/>
    <property type="evidence" value="ECO:0007669"/>
    <property type="project" value="UniProtKB-KW"/>
</dbReference>
<dbReference type="Pfam" id="PF24473">
    <property type="entry name" value="CON_HrpB"/>
    <property type="match status" value="1"/>
</dbReference>
<dbReference type="CDD" id="cd17990">
    <property type="entry name" value="DEXHc_HrpB"/>
    <property type="match status" value="1"/>
</dbReference>
<dbReference type="InterPro" id="IPR007502">
    <property type="entry name" value="Helicase-assoc_dom"/>
</dbReference>
<evidence type="ECO:0000256" key="5">
    <source>
        <dbReference type="SAM" id="MobiDB-lite"/>
    </source>
</evidence>
<gene>
    <name evidence="8" type="primary">hrpB</name>
    <name evidence="8" type="ORF">CF392_09365</name>
</gene>
<dbReference type="PIRSF" id="PIRSF005496">
    <property type="entry name" value="ATP_hel_hrpB"/>
    <property type="match status" value="1"/>
</dbReference>
<dbReference type="InterPro" id="IPR013689">
    <property type="entry name" value="RNA_helicase_ATP-dep_HrpB_C"/>
</dbReference>
<dbReference type="InterPro" id="IPR014001">
    <property type="entry name" value="Helicase_ATP-bd"/>
</dbReference>
<dbReference type="Proteomes" id="UP000218332">
    <property type="component" value="Unassembled WGS sequence"/>
</dbReference>
<name>A0A2A2I1X4_9GAMM</name>
<dbReference type="GO" id="GO:0003676">
    <property type="term" value="F:nucleic acid binding"/>
    <property type="evidence" value="ECO:0007669"/>
    <property type="project" value="InterPro"/>
</dbReference>
<accession>A0A2A2I1X4</accession>
<dbReference type="SMART" id="SM00487">
    <property type="entry name" value="DEXDc"/>
    <property type="match status" value="1"/>
</dbReference>
<evidence type="ECO:0000256" key="2">
    <source>
        <dbReference type="ARBA" id="ARBA00022801"/>
    </source>
</evidence>
<dbReference type="PROSITE" id="PS51194">
    <property type="entry name" value="HELICASE_CTER"/>
    <property type="match status" value="1"/>
</dbReference>
<dbReference type="EMBL" id="NMPM01000049">
    <property type="protein sequence ID" value="PAV25729.1"/>
    <property type="molecule type" value="Genomic_DNA"/>
</dbReference>
<dbReference type="Pfam" id="PF00270">
    <property type="entry name" value="DEAD"/>
    <property type="match status" value="1"/>
</dbReference>
<dbReference type="AlphaFoldDB" id="A0A2A2I1X4"/>
<evidence type="ECO:0000313" key="8">
    <source>
        <dbReference type="EMBL" id="PAV25729.1"/>
    </source>
</evidence>
<evidence type="ECO:0000256" key="4">
    <source>
        <dbReference type="ARBA" id="ARBA00022840"/>
    </source>
</evidence>
<feature type="domain" description="Helicase C-terminal" evidence="7">
    <location>
        <begin position="194"/>
        <end position="367"/>
    </location>
</feature>
<dbReference type="SUPFAM" id="SSF52540">
    <property type="entry name" value="P-loop containing nucleoside triphosphate hydrolases"/>
    <property type="match status" value="1"/>
</dbReference>